<dbReference type="Pfam" id="PF00441">
    <property type="entry name" value="Acyl-CoA_dh_1"/>
    <property type="match status" value="1"/>
</dbReference>
<dbReference type="EC" id="1.3.8.8" evidence="5"/>
<dbReference type="InterPro" id="IPR046373">
    <property type="entry name" value="Acyl-CoA_Oxase/DH_mid-dom_sf"/>
</dbReference>
<dbReference type="InterPro" id="IPR037069">
    <property type="entry name" value="AcylCoA_DH/ox_N_sf"/>
</dbReference>
<protein>
    <recommendedName>
        <fullName evidence="6">Acyl-coenzyme A dehydrogenase</fullName>
        <ecNumber evidence="4">1.3.8.7</ecNumber>
        <ecNumber evidence="5">1.3.8.8</ecNumber>
    </recommendedName>
</protein>
<dbReference type="FunFam" id="1.20.140.10:FF:000009">
    <property type="entry name" value="Acyl-CoA dehydrogenase"/>
    <property type="match status" value="1"/>
</dbReference>
<comment type="similarity">
    <text evidence="3">Belongs to the acyl-CoA dehydrogenase family.</text>
</comment>
<dbReference type="GO" id="GO:0050660">
    <property type="term" value="F:flavin adenine dinucleotide binding"/>
    <property type="evidence" value="ECO:0007669"/>
    <property type="project" value="InterPro"/>
</dbReference>
<dbReference type="InterPro" id="IPR050741">
    <property type="entry name" value="Acyl-CoA_dehydrogenase"/>
</dbReference>
<evidence type="ECO:0000256" key="9">
    <source>
        <dbReference type="ARBA" id="ARBA00023002"/>
    </source>
</evidence>
<dbReference type="SUPFAM" id="SSF47203">
    <property type="entry name" value="Acyl-CoA dehydrogenase C-terminal domain-like"/>
    <property type="match status" value="1"/>
</dbReference>
<accession>A0A3B0XLS8</accession>
<evidence type="ECO:0000256" key="1">
    <source>
        <dbReference type="ARBA" id="ARBA00001974"/>
    </source>
</evidence>
<dbReference type="EMBL" id="UOFJ01000429">
    <property type="protein sequence ID" value="VAW69455.1"/>
    <property type="molecule type" value="Genomic_DNA"/>
</dbReference>
<dbReference type="Pfam" id="PF09317">
    <property type="entry name" value="ACDH_C"/>
    <property type="match status" value="1"/>
</dbReference>
<proteinExistence type="inferred from homology"/>
<evidence type="ECO:0000259" key="15">
    <source>
        <dbReference type="Pfam" id="PF09317"/>
    </source>
</evidence>
<dbReference type="FunFam" id="1.10.540.10:FF:000004">
    <property type="entry name" value="Acyl-CoA dehydrogenase"/>
    <property type="match status" value="1"/>
</dbReference>
<keyword evidence="12" id="KW-1133">Transmembrane helix</keyword>
<dbReference type="GO" id="GO:0004466">
    <property type="term" value="F:long-chain fatty acyl-CoA dehydrogenase activity"/>
    <property type="evidence" value="ECO:0007669"/>
    <property type="project" value="UniProtKB-EC"/>
</dbReference>
<comment type="catalytic activity">
    <reaction evidence="10">
        <text>a medium-chain 2,3-saturated fatty acyl-CoA + oxidized [electron-transfer flavoprotein] + H(+) = a medium-chain (2E)-enoyl-CoA + reduced [electron-transfer flavoprotein]</text>
        <dbReference type="Rhea" id="RHEA:14477"/>
        <dbReference type="Rhea" id="RHEA-COMP:10685"/>
        <dbReference type="Rhea" id="RHEA-COMP:10686"/>
        <dbReference type="ChEBI" id="CHEBI:15378"/>
        <dbReference type="ChEBI" id="CHEBI:57692"/>
        <dbReference type="ChEBI" id="CHEBI:58307"/>
        <dbReference type="ChEBI" id="CHEBI:83723"/>
        <dbReference type="ChEBI" id="CHEBI:83726"/>
        <dbReference type="EC" id="1.3.8.7"/>
    </reaction>
</comment>
<evidence type="ECO:0000256" key="5">
    <source>
        <dbReference type="ARBA" id="ARBA00012040"/>
    </source>
</evidence>
<evidence type="ECO:0000259" key="14">
    <source>
        <dbReference type="Pfam" id="PF02771"/>
    </source>
</evidence>
<evidence type="ECO:0000313" key="16">
    <source>
        <dbReference type="EMBL" id="VAW69455.1"/>
    </source>
</evidence>
<dbReference type="PANTHER" id="PTHR48083:SF33">
    <property type="entry name" value="ACYL-COENZYME A DEHYDROGENASE"/>
    <property type="match status" value="1"/>
</dbReference>
<feature type="domain" description="Acyl-CoA dehydrogenase C-terminal bacterial-type" evidence="15">
    <location>
        <begin position="518"/>
        <end position="801"/>
    </location>
</feature>
<dbReference type="InterPro" id="IPR013786">
    <property type="entry name" value="AcylCoA_DH/ox_N"/>
</dbReference>
<evidence type="ECO:0000256" key="6">
    <source>
        <dbReference type="ARBA" id="ARBA00020144"/>
    </source>
</evidence>
<evidence type="ECO:0000256" key="12">
    <source>
        <dbReference type="SAM" id="Phobius"/>
    </source>
</evidence>
<dbReference type="Gene3D" id="1.20.140.10">
    <property type="entry name" value="Butyryl-CoA Dehydrogenase, subunit A, domain 3"/>
    <property type="match status" value="1"/>
</dbReference>
<evidence type="ECO:0000256" key="10">
    <source>
        <dbReference type="ARBA" id="ARBA00047882"/>
    </source>
</evidence>
<dbReference type="Gene3D" id="2.40.110.10">
    <property type="entry name" value="Butyryl-CoA Dehydrogenase, subunit A, domain 2"/>
    <property type="match status" value="1"/>
</dbReference>
<dbReference type="InterPro" id="IPR036250">
    <property type="entry name" value="AcylCo_DH-like_C"/>
</dbReference>
<reference evidence="16" key="1">
    <citation type="submission" date="2018-06" db="EMBL/GenBank/DDBJ databases">
        <authorList>
            <person name="Zhirakovskaya E."/>
        </authorList>
    </citation>
    <scope>NUCLEOTIDE SEQUENCE</scope>
</reference>
<dbReference type="NCBIfam" id="NF009586">
    <property type="entry name" value="PRK13026.1"/>
    <property type="match status" value="1"/>
</dbReference>
<comment type="pathway">
    <text evidence="2">Lipid metabolism; fatty acid beta-oxidation.</text>
</comment>
<evidence type="ECO:0000256" key="4">
    <source>
        <dbReference type="ARBA" id="ARBA00012033"/>
    </source>
</evidence>
<dbReference type="SUPFAM" id="SSF56645">
    <property type="entry name" value="Acyl-CoA dehydrogenase NM domain-like"/>
    <property type="match status" value="1"/>
</dbReference>
<dbReference type="NCBIfam" id="NF007000">
    <property type="entry name" value="PRK09463.1"/>
    <property type="match status" value="1"/>
</dbReference>
<evidence type="ECO:0000256" key="8">
    <source>
        <dbReference type="ARBA" id="ARBA00022827"/>
    </source>
</evidence>
<evidence type="ECO:0000256" key="2">
    <source>
        <dbReference type="ARBA" id="ARBA00005005"/>
    </source>
</evidence>
<dbReference type="AlphaFoldDB" id="A0A3B0XLS8"/>
<feature type="domain" description="Acyl-CoA dehydrogenase/oxidase N-terminal" evidence="14">
    <location>
        <begin position="145"/>
        <end position="236"/>
    </location>
</feature>
<keyword evidence="9" id="KW-0560">Oxidoreductase</keyword>
<evidence type="ECO:0000256" key="7">
    <source>
        <dbReference type="ARBA" id="ARBA00022630"/>
    </source>
</evidence>
<keyword evidence="12" id="KW-0472">Membrane</keyword>
<dbReference type="UniPathway" id="UPA00659"/>
<evidence type="ECO:0000256" key="11">
    <source>
        <dbReference type="ARBA" id="ARBA00049247"/>
    </source>
</evidence>
<dbReference type="GO" id="GO:0070991">
    <property type="term" value="F:medium-chain fatty acyl-CoA dehydrogenase activity"/>
    <property type="evidence" value="ECO:0007669"/>
    <property type="project" value="UniProtKB-EC"/>
</dbReference>
<organism evidence="16">
    <name type="scientific">hydrothermal vent metagenome</name>
    <dbReference type="NCBI Taxonomy" id="652676"/>
    <lineage>
        <taxon>unclassified sequences</taxon>
        <taxon>metagenomes</taxon>
        <taxon>ecological metagenomes</taxon>
    </lineage>
</organism>
<comment type="catalytic activity">
    <reaction evidence="11">
        <text>a long-chain 2,3-saturated fatty acyl-CoA + oxidized [electron-transfer flavoprotein] + H(+) = a long-chain (2E)-enoyl-CoA + reduced [electron-transfer flavoprotein]</text>
        <dbReference type="Rhea" id="RHEA:17721"/>
        <dbReference type="Rhea" id="RHEA-COMP:10685"/>
        <dbReference type="Rhea" id="RHEA-COMP:10686"/>
        <dbReference type="ChEBI" id="CHEBI:15378"/>
        <dbReference type="ChEBI" id="CHEBI:57692"/>
        <dbReference type="ChEBI" id="CHEBI:58307"/>
        <dbReference type="ChEBI" id="CHEBI:83721"/>
        <dbReference type="ChEBI" id="CHEBI:83727"/>
        <dbReference type="EC" id="1.3.8.8"/>
    </reaction>
</comment>
<comment type="cofactor">
    <cofactor evidence="1">
        <name>FAD</name>
        <dbReference type="ChEBI" id="CHEBI:57692"/>
    </cofactor>
</comment>
<dbReference type="InterPro" id="IPR015396">
    <property type="entry name" value="FadE_C"/>
</dbReference>
<dbReference type="Gene3D" id="1.10.540.10">
    <property type="entry name" value="Acyl-CoA dehydrogenase/oxidase, N-terminal domain"/>
    <property type="match status" value="1"/>
</dbReference>
<keyword evidence="8" id="KW-0274">FAD</keyword>
<sequence>MLTWILVFIITIAIAAYLRLPQVIWSAILGFVLLLFSFSGVASLASLAIIWALYLIVIVPVNLPHIRQKYISEPMLEFMRNAMPNISETEQEALDAGKTWWEVDLFSGKPDYSKIRDLPTPKLSDKEQAFLDGPVEELCTMLDDWKITQVDHDLPKTVWEFLKKHQFFAMIIPESYGGLEFSALGHSSVVLKIAGRSITAAVTVMVPNSLGPGELLLRYGTQQQKDYYLPRLSTGEEIPCFALTGPENGSDAGAMSDSGVVCHAHFNGEDNVLGIRLNWEKRYITLGPVATLLGLAFKLYDPEHLIGEKTDIGITLALIKTDIEGIEIGNRHFTSNNMFMNGPNRGKDVFIPMDWVIGEQEHLGKGWTMLMNCLSEGRAVSLPALSTGAGQYMSRYTGAYSRVRKQFKIPIGYFEGVEESLAAIAGNTYIMNAARKLTLSGLDSGEHPSVISGIVKYQMTERMRTVINHAMDIHGGHGICLGPKNFIGRAYQGIPVSITVEGANILTRTMIVFGQGVIRAHPFLLREVEAVNHPDHDTSITLFDDALFGHIGFIISNFFRSLWLGLSGARFVSAPGKGQVRRYYQQLTRMSSAFALLSDACVLILGGELKRKEKLSGRLADALSNMYLLTAVLKHYEDQGCRHEDLPLLEWASEDCLFNIQEALKAVMRNFPVPFVGRLLNMVIFPLTKPYGGASDKAGHKIARLLLSPSATRDRLTPDIHITDDPQDSAGRLEHALKKVIEAQDAERKLRDAIRIGLISSQDYDAAVNEAIQQSIIDQDEADKILSAHQATLNAISVDEFSHKGWKPQ</sequence>
<dbReference type="EC" id="1.3.8.7" evidence="4"/>
<keyword evidence="12" id="KW-0812">Transmembrane</keyword>
<dbReference type="GO" id="GO:0033539">
    <property type="term" value="P:fatty acid beta-oxidation using acyl-CoA dehydrogenase"/>
    <property type="evidence" value="ECO:0007669"/>
    <property type="project" value="InterPro"/>
</dbReference>
<evidence type="ECO:0000256" key="3">
    <source>
        <dbReference type="ARBA" id="ARBA00009347"/>
    </source>
</evidence>
<keyword evidence="7" id="KW-0285">Flavoprotein</keyword>
<dbReference type="Pfam" id="PF02771">
    <property type="entry name" value="Acyl-CoA_dh_N"/>
    <property type="match status" value="1"/>
</dbReference>
<dbReference type="InterPro" id="IPR009100">
    <property type="entry name" value="AcylCoA_DH/oxidase_NM_dom_sf"/>
</dbReference>
<dbReference type="PANTHER" id="PTHR48083">
    <property type="entry name" value="MEDIUM-CHAIN SPECIFIC ACYL-COA DEHYDROGENASE, MITOCHONDRIAL-RELATED"/>
    <property type="match status" value="1"/>
</dbReference>
<dbReference type="InterPro" id="IPR009075">
    <property type="entry name" value="AcylCo_DH/oxidase_C"/>
</dbReference>
<name>A0A3B0XLS8_9ZZZZ</name>
<feature type="domain" description="Acyl-CoA dehydrogenase/oxidase C-terminal" evidence="13">
    <location>
        <begin position="364"/>
        <end position="511"/>
    </location>
</feature>
<gene>
    <name evidence="16" type="ORF">MNBD_GAMMA10-1060</name>
</gene>
<evidence type="ECO:0000259" key="13">
    <source>
        <dbReference type="Pfam" id="PF00441"/>
    </source>
</evidence>
<feature type="transmembrane region" description="Helical" evidence="12">
    <location>
        <begin position="31"/>
        <end position="59"/>
    </location>
</feature>
<dbReference type="GO" id="GO:0005737">
    <property type="term" value="C:cytoplasm"/>
    <property type="evidence" value="ECO:0007669"/>
    <property type="project" value="TreeGrafter"/>
</dbReference>